<sequence>MKKLFTLLLMLVPLLGFGQNFLENKNPGFESVGDMSKWRNFNGNASIERTTTDKHSGEASCKVTIASGGDWHGMMLNGKLSLNAGSYVFSAWVKGTAGNNINFMARVYDADGTTKKVDVAKSYELTGDWQQVQHPFDIDVTGYMLSPIGDFYKLKL</sequence>
<keyword evidence="2" id="KW-0732">Signal</keyword>
<evidence type="ECO:0000256" key="1">
    <source>
        <dbReference type="ARBA" id="ARBA00022801"/>
    </source>
</evidence>
<dbReference type="InterPro" id="IPR008979">
    <property type="entry name" value="Galactose-bd-like_sf"/>
</dbReference>
<feature type="domain" description="CBM-cenC" evidence="3">
    <location>
        <begin position="25"/>
        <end position="139"/>
    </location>
</feature>
<dbReference type="RefSeq" id="WP_200467085.1">
    <property type="nucleotide sequence ID" value="NZ_JAENRR010000098.1"/>
</dbReference>
<accession>A0ABS1HQK6</accession>
<name>A0ABS1HQK6_9BACT</name>
<feature type="signal peptide" evidence="2">
    <location>
        <begin position="1"/>
        <end position="18"/>
    </location>
</feature>
<evidence type="ECO:0000256" key="2">
    <source>
        <dbReference type="SAM" id="SignalP"/>
    </source>
</evidence>
<organism evidence="4 5">
    <name type="scientific">Carboxylicivirga marina</name>
    <dbReference type="NCBI Taxonomy" id="2800988"/>
    <lineage>
        <taxon>Bacteria</taxon>
        <taxon>Pseudomonadati</taxon>
        <taxon>Bacteroidota</taxon>
        <taxon>Bacteroidia</taxon>
        <taxon>Marinilabiliales</taxon>
        <taxon>Marinilabiliaceae</taxon>
        <taxon>Carboxylicivirga</taxon>
    </lineage>
</organism>
<evidence type="ECO:0000313" key="4">
    <source>
        <dbReference type="EMBL" id="MBK3519866.1"/>
    </source>
</evidence>
<keyword evidence="5" id="KW-1185">Reference proteome</keyword>
<gene>
    <name evidence="4" type="ORF">JIV24_21180</name>
</gene>
<dbReference type="InterPro" id="IPR003305">
    <property type="entry name" value="CenC_carb-bd"/>
</dbReference>
<comment type="caution">
    <text evidence="4">The sequence shown here is derived from an EMBL/GenBank/DDBJ whole genome shotgun (WGS) entry which is preliminary data.</text>
</comment>
<feature type="chain" id="PRO_5047486113" evidence="2">
    <location>
        <begin position="19"/>
        <end position="156"/>
    </location>
</feature>
<proteinExistence type="predicted"/>
<protein>
    <submittedName>
        <fullName evidence="4">Carbohydrate binding domain-containing protein</fullName>
    </submittedName>
</protein>
<dbReference type="SUPFAM" id="SSF49785">
    <property type="entry name" value="Galactose-binding domain-like"/>
    <property type="match status" value="1"/>
</dbReference>
<evidence type="ECO:0000313" key="5">
    <source>
        <dbReference type="Proteomes" id="UP000605676"/>
    </source>
</evidence>
<dbReference type="Proteomes" id="UP000605676">
    <property type="component" value="Unassembled WGS sequence"/>
</dbReference>
<reference evidence="4 5" key="1">
    <citation type="submission" date="2021-01" db="EMBL/GenBank/DDBJ databases">
        <title>Carboxyliciviraga sp.nov., isolated from coastal sediments.</title>
        <authorList>
            <person name="Lu D."/>
            <person name="Zhang T."/>
        </authorList>
    </citation>
    <scope>NUCLEOTIDE SEQUENCE [LARGE SCALE GENOMIC DNA]</scope>
    <source>
        <strain evidence="4 5">N1Y132</strain>
    </source>
</reference>
<dbReference type="Gene3D" id="2.60.120.260">
    <property type="entry name" value="Galactose-binding domain-like"/>
    <property type="match status" value="1"/>
</dbReference>
<dbReference type="EMBL" id="JAENRR010000098">
    <property type="protein sequence ID" value="MBK3519866.1"/>
    <property type="molecule type" value="Genomic_DNA"/>
</dbReference>
<keyword evidence="1" id="KW-0378">Hydrolase</keyword>
<dbReference type="Pfam" id="PF02018">
    <property type="entry name" value="CBM_4_9"/>
    <property type="match status" value="1"/>
</dbReference>
<evidence type="ECO:0000259" key="3">
    <source>
        <dbReference type="Pfam" id="PF02018"/>
    </source>
</evidence>